<gene>
    <name evidence="1" type="ORF">Ae201684_013478</name>
</gene>
<dbReference type="Proteomes" id="UP000481153">
    <property type="component" value="Unassembled WGS sequence"/>
</dbReference>
<sequence length="92" mass="10503">MSLALSESLPLRVPSAARTSDNLAFRLERVQMVEILNVRHPVFGTKRVETHVCIRKRNTGVAGQSPKCLMRPKQFSMITRSFEMRSFSRIKA</sequence>
<evidence type="ECO:0000313" key="1">
    <source>
        <dbReference type="EMBL" id="KAF0728734.1"/>
    </source>
</evidence>
<dbReference type="EMBL" id="VJMJ01000173">
    <property type="protein sequence ID" value="KAF0728734.1"/>
    <property type="molecule type" value="Genomic_DNA"/>
</dbReference>
<comment type="caution">
    <text evidence="1">The sequence shown here is derived from an EMBL/GenBank/DDBJ whole genome shotgun (WGS) entry which is preliminary data.</text>
</comment>
<reference evidence="1 2" key="1">
    <citation type="submission" date="2019-07" db="EMBL/GenBank/DDBJ databases">
        <title>Genomics analysis of Aphanomyces spp. identifies a new class of oomycete effector associated with host adaptation.</title>
        <authorList>
            <person name="Gaulin E."/>
        </authorList>
    </citation>
    <scope>NUCLEOTIDE SEQUENCE [LARGE SCALE GENOMIC DNA]</scope>
    <source>
        <strain evidence="1 2">ATCC 201684</strain>
    </source>
</reference>
<evidence type="ECO:0000313" key="2">
    <source>
        <dbReference type="Proteomes" id="UP000481153"/>
    </source>
</evidence>
<organism evidence="1 2">
    <name type="scientific">Aphanomyces euteiches</name>
    <dbReference type="NCBI Taxonomy" id="100861"/>
    <lineage>
        <taxon>Eukaryota</taxon>
        <taxon>Sar</taxon>
        <taxon>Stramenopiles</taxon>
        <taxon>Oomycota</taxon>
        <taxon>Saprolegniomycetes</taxon>
        <taxon>Saprolegniales</taxon>
        <taxon>Verrucalvaceae</taxon>
        <taxon>Aphanomyces</taxon>
    </lineage>
</organism>
<protein>
    <submittedName>
        <fullName evidence="1">Uncharacterized protein</fullName>
    </submittedName>
</protein>
<accession>A0A6G0WMZ8</accession>
<dbReference type="AlphaFoldDB" id="A0A6G0WMZ8"/>
<keyword evidence="2" id="KW-1185">Reference proteome</keyword>
<proteinExistence type="predicted"/>
<name>A0A6G0WMZ8_9STRA</name>